<feature type="chain" id="PRO_5043679857" evidence="5">
    <location>
        <begin position="17"/>
        <end position="233"/>
    </location>
</feature>
<evidence type="ECO:0000256" key="5">
    <source>
        <dbReference type="SAM" id="SignalP"/>
    </source>
</evidence>
<dbReference type="InterPro" id="IPR017998">
    <property type="entry name" value="Chaperone_TCP-1"/>
</dbReference>
<dbReference type="AlphaFoldDB" id="A0AAX6DQG0"/>
<keyword evidence="3" id="KW-0067">ATP-binding</keyword>
<keyword evidence="5" id="KW-0732">Signal</keyword>
<sequence length="233" mass="25026">MALAFSAMSTIGFVAAFGSFVTDKKISASSQKLSQFSSLASISSRSLVGASLKLPPQRRCNLKTRAMAKELYFNKDGSALKKLQTGVNKLADLVGVTLGPKGRNVVLESKYGSPKIVNDGVTVAREVQQAGPSPFCVVADDSVFLTILVASLSKSSNIISSFPGLREKGTKYLQAVADANGFSMDQIKVIGKPTPCLLKDDINQGKVDLLIGEPFYHGNEGMLPWQNLRFWCT</sequence>
<dbReference type="EMBL" id="JANAVB010042618">
    <property type="protein sequence ID" value="KAJ6793926.1"/>
    <property type="molecule type" value="Genomic_DNA"/>
</dbReference>
<dbReference type="PRINTS" id="PR00304">
    <property type="entry name" value="TCOMPLEXTCP1"/>
</dbReference>
<reference evidence="6" key="1">
    <citation type="journal article" date="2023" name="GigaByte">
        <title>Genome assembly of the bearded iris, Iris pallida Lam.</title>
        <authorList>
            <person name="Bruccoleri R.E."/>
            <person name="Oakeley E.J."/>
            <person name="Faust A.M.E."/>
            <person name="Altorfer M."/>
            <person name="Dessus-Babus S."/>
            <person name="Burckhardt D."/>
            <person name="Oertli M."/>
            <person name="Naumann U."/>
            <person name="Petersen F."/>
            <person name="Wong J."/>
        </authorList>
    </citation>
    <scope>NUCLEOTIDE SEQUENCE</scope>
    <source>
        <strain evidence="6">GSM-AAB239-AS_SAM_17_03QT</strain>
    </source>
</reference>
<evidence type="ECO:0000256" key="2">
    <source>
        <dbReference type="ARBA" id="ARBA00022741"/>
    </source>
</evidence>
<proteinExistence type="inferred from homology"/>
<dbReference type="GO" id="GO:0140662">
    <property type="term" value="F:ATP-dependent protein folding chaperone"/>
    <property type="evidence" value="ECO:0007669"/>
    <property type="project" value="InterPro"/>
</dbReference>
<evidence type="ECO:0000313" key="7">
    <source>
        <dbReference type="Proteomes" id="UP001140949"/>
    </source>
</evidence>
<gene>
    <name evidence="6" type="ORF">M6B38_233070</name>
</gene>
<keyword evidence="2" id="KW-0547">Nucleotide-binding</keyword>
<comment type="similarity">
    <text evidence="1">Belongs to the chaperonin (HSP60) family.</text>
</comment>
<dbReference type="GO" id="GO:0042026">
    <property type="term" value="P:protein refolding"/>
    <property type="evidence" value="ECO:0007669"/>
    <property type="project" value="InterPro"/>
</dbReference>
<dbReference type="SUPFAM" id="SSF48592">
    <property type="entry name" value="GroEL equatorial domain-like"/>
    <property type="match status" value="1"/>
</dbReference>
<dbReference type="InterPro" id="IPR027413">
    <property type="entry name" value="GROEL-like_equatorial_sf"/>
</dbReference>
<keyword evidence="4" id="KW-0143">Chaperone</keyword>
<dbReference type="Proteomes" id="UP001140949">
    <property type="component" value="Unassembled WGS sequence"/>
</dbReference>
<keyword evidence="7" id="KW-1185">Reference proteome</keyword>
<feature type="signal peptide" evidence="5">
    <location>
        <begin position="1"/>
        <end position="16"/>
    </location>
</feature>
<evidence type="ECO:0000256" key="4">
    <source>
        <dbReference type="ARBA" id="ARBA00023186"/>
    </source>
</evidence>
<comment type="caution">
    <text evidence="6">The sequence shown here is derived from an EMBL/GenBank/DDBJ whole genome shotgun (WGS) entry which is preliminary data.</text>
</comment>
<name>A0AAX6DQG0_IRIPA</name>
<reference evidence="6" key="2">
    <citation type="submission" date="2023-04" db="EMBL/GenBank/DDBJ databases">
        <authorList>
            <person name="Bruccoleri R.E."/>
            <person name="Oakeley E.J."/>
            <person name="Faust A.-M."/>
            <person name="Dessus-Babus S."/>
            <person name="Altorfer M."/>
            <person name="Burckhardt D."/>
            <person name="Oertli M."/>
            <person name="Naumann U."/>
            <person name="Petersen F."/>
            <person name="Wong J."/>
        </authorList>
    </citation>
    <scope>NUCLEOTIDE SEQUENCE</scope>
    <source>
        <strain evidence="6">GSM-AAB239-AS_SAM_17_03QT</strain>
        <tissue evidence="6">Leaf</tissue>
    </source>
</reference>
<dbReference type="GO" id="GO:0005524">
    <property type="term" value="F:ATP binding"/>
    <property type="evidence" value="ECO:0007669"/>
    <property type="project" value="UniProtKB-KW"/>
</dbReference>
<dbReference type="Gene3D" id="1.10.560.10">
    <property type="entry name" value="GroEL-like equatorial domain"/>
    <property type="match status" value="1"/>
</dbReference>
<evidence type="ECO:0000256" key="1">
    <source>
        <dbReference type="ARBA" id="ARBA00006607"/>
    </source>
</evidence>
<organism evidence="6 7">
    <name type="scientific">Iris pallida</name>
    <name type="common">Sweet iris</name>
    <dbReference type="NCBI Taxonomy" id="29817"/>
    <lineage>
        <taxon>Eukaryota</taxon>
        <taxon>Viridiplantae</taxon>
        <taxon>Streptophyta</taxon>
        <taxon>Embryophyta</taxon>
        <taxon>Tracheophyta</taxon>
        <taxon>Spermatophyta</taxon>
        <taxon>Magnoliopsida</taxon>
        <taxon>Liliopsida</taxon>
        <taxon>Asparagales</taxon>
        <taxon>Iridaceae</taxon>
        <taxon>Iridoideae</taxon>
        <taxon>Irideae</taxon>
        <taxon>Iris</taxon>
    </lineage>
</organism>
<evidence type="ECO:0000313" key="6">
    <source>
        <dbReference type="EMBL" id="KAJ6793926.1"/>
    </source>
</evidence>
<accession>A0AAX6DQG0</accession>
<dbReference type="InterPro" id="IPR001844">
    <property type="entry name" value="Cpn60/GroEL"/>
</dbReference>
<dbReference type="PANTHER" id="PTHR45633">
    <property type="entry name" value="60 KDA HEAT SHOCK PROTEIN, MITOCHONDRIAL"/>
    <property type="match status" value="1"/>
</dbReference>
<evidence type="ECO:0000256" key="3">
    <source>
        <dbReference type="ARBA" id="ARBA00022840"/>
    </source>
</evidence>
<protein>
    <submittedName>
        <fullName evidence="6">RuBisCO large subunit-binding protein subunit beta, chloroplastic-like</fullName>
    </submittedName>
</protein>